<evidence type="ECO:0000259" key="1">
    <source>
        <dbReference type="PROSITE" id="PS50017"/>
    </source>
</evidence>
<keyword evidence="3" id="KW-1185">Reference proteome</keyword>
<evidence type="ECO:0000313" key="3">
    <source>
        <dbReference type="Proteomes" id="UP000507470"/>
    </source>
</evidence>
<organism evidence="2 3">
    <name type="scientific">Mytilus coruscus</name>
    <name type="common">Sea mussel</name>
    <dbReference type="NCBI Taxonomy" id="42192"/>
    <lineage>
        <taxon>Eukaryota</taxon>
        <taxon>Metazoa</taxon>
        <taxon>Spiralia</taxon>
        <taxon>Lophotrochozoa</taxon>
        <taxon>Mollusca</taxon>
        <taxon>Bivalvia</taxon>
        <taxon>Autobranchia</taxon>
        <taxon>Pteriomorphia</taxon>
        <taxon>Mytilida</taxon>
        <taxon>Mytiloidea</taxon>
        <taxon>Mytilidae</taxon>
        <taxon>Mytilinae</taxon>
        <taxon>Mytilus</taxon>
    </lineage>
</organism>
<gene>
    <name evidence="2" type="ORF">MCOR_39806</name>
</gene>
<dbReference type="PROSITE" id="PS50017">
    <property type="entry name" value="DEATH_DOMAIN"/>
    <property type="match status" value="1"/>
</dbReference>
<dbReference type="CDD" id="cd01670">
    <property type="entry name" value="Death"/>
    <property type="match status" value="1"/>
</dbReference>
<dbReference type="Proteomes" id="UP000507470">
    <property type="component" value="Unassembled WGS sequence"/>
</dbReference>
<name>A0A6J8DGN0_MYTCO</name>
<protein>
    <recommendedName>
        <fullName evidence="1">Death domain-containing protein</fullName>
    </recommendedName>
</protein>
<dbReference type="GO" id="GO:0007165">
    <property type="term" value="P:signal transduction"/>
    <property type="evidence" value="ECO:0007669"/>
    <property type="project" value="InterPro"/>
</dbReference>
<dbReference type="InterPro" id="IPR011029">
    <property type="entry name" value="DEATH-like_dom_sf"/>
</dbReference>
<reference evidence="2 3" key="1">
    <citation type="submission" date="2020-06" db="EMBL/GenBank/DDBJ databases">
        <authorList>
            <person name="Li R."/>
            <person name="Bekaert M."/>
        </authorList>
    </citation>
    <scope>NUCLEOTIDE SEQUENCE [LARGE SCALE GENOMIC DNA]</scope>
    <source>
        <strain evidence="3">wild</strain>
    </source>
</reference>
<dbReference type="SUPFAM" id="SSF47986">
    <property type="entry name" value="DEATH domain"/>
    <property type="match status" value="1"/>
</dbReference>
<dbReference type="EMBL" id="CACVKT020007187">
    <property type="protein sequence ID" value="CAC5406210.1"/>
    <property type="molecule type" value="Genomic_DNA"/>
</dbReference>
<dbReference type="AlphaFoldDB" id="A0A6J8DGN0"/>
<dbReference type="Pfam" id="PF00531">
    <property type="entry name" value="Death"/>
    <property type="match status" value="1"/>
</dbReference>
<proteinExistence type="predicted"/>
<evidence type="ECO:0000313" key="2">
    <source>
        <dbReference type="EMBL" id="CAC5406210.1"/>
    </source>
</evidence>
<feature type="domain" description="Death" evidence="1">
    <location>
        <begin position="129"/>
        <end position="202"/>
    </location>
</feature>
<dbReference type="Gene3D" id="1.10.533.10">
    <property type="entry name" value="Death Domain, Fas"/>
    <property type="match status" value="2"/>
</dbReference>
<dbReference type="OrthoDB" id="6113897at2759"/>
<sequence length="254" mass="29005">MLSQCLFAELNEDVFLLGLSDDALNQRPSDIELLRFSIKCPSSQMYKLVTYLEMSEKWDGIQHNYQNNIEVAKFLVLSKWKEMKEESNFKALAEALKNMDISTHVLCQVRRVRIAEPDIPLEYLDCVPTDEILDSLAPQIGQIFFQLGAEIGLSIANLENIQSNNSQDLAAQNKEVLFKWREDRTVKPTIRVLVQALVNVGRGAHCLQEVLKNVDLNTLRGSEEIRGEGAIPKFQRTHQNRSHIVSKRGQRNVQ</sequence>
<accession>A0A6J8DGN0</accession>
<dbReference type="InterPro" id="IPR000488">
    <property type="entry name" value="Death_dom"/>
</dbReference>